<dbReference type="InterPro" id="IPR010918">
    <property type="entry name" value="PurM-like_C_dom"/>
</dbReference>
<evidence type="ECO:0000256" key="6">
    <source>
        <dbReference type="ARBA" id="ARBA00022840"/>
    </source>
</evidence>
<name>A0A8J7WAA9_9EURY</name>
<proteinExistence type="inferred from homology"/>
<feature type="active site" evidence="8">
    <location>
        <position position="33"/>
    </location>
</feature>
<dbReference type="NCBIfam" id="TIGR01736">
    <property type="entry name" value="FGAM_synth_II"/>
    <property type="match status" value="1"/>
</dbReference>
<evidence type="ECO:0000256" key="8">
    <source>
        <dbReference type="HAMAP-Rule" id="MF_00420"/>
    </source>
</evidence>
<keyword evidence="3 8" id="KW-0479">Metal-binding</keyword>
<keyword evidence="5 8" id="KW-0658">Purine biosynthesis</keyword>
<evidence type="ECO:0000313" key="12">
    <source>
        <dbReference type="Proteomes" id="UP000730161"/>
    </source>
</evidence>
<comment type="subcellular location">
    <subcellularLocation>
        <location evidence="8">Cytoplasm</location>
    </subcellularLocation>
</comment>
<keyword evidence="1 8" id="KW-0963">Cytoplasm</keyword>
<keyword evidence="6 8" id="KW-0067">ATP-binding</keyword>
<comment type="pathway">
    <text evidence="8">Purine metabolism; IMP biosynthesis via de novo pathway; 5-amino-1-(5-phospho-D-ribosyl)imidazole from N(2)-formyl-N(1)-(5-phospho-D-ribosyl)glycinamide: step 1/2.</text>
</comment>
<dbReference type="InterPro" id="IPR010074">
    <property type="entry name" value="PRibForGlyAmidine_synth_PurL"/>
</dbReference>
<dbReference type="InterPro" id="IPR016188">
    <property type="entry name" value="PurM-like_N"/>
</dbReference>
<feature type="active site" description="Proton acceptor" evidence="8">
    <location>
        <position position="79"/>
    </location>
</feature>
<feature type="binding site" evidence="8">
    <location>
        <position position="36"/>
    </location>
    <ligand>
        <name>ATP</name>
        <dbReference type="ChEBI" id="CHEBI:30616"/>
    </ligand>
</feature>
<dbReference type="AlphaFoldDB" id="A0A8J7WAA9"/>
<dbReference type="Pfam" id="PF00586">
    <property type="entry name" value="AIRS"/>
    <property type="match status" value="2"/>
</dbReference>
<feature type="domain" description="PurM-like N-terminal" evidence="9">
    <location>
        <begin position="58"/>
        <end position="172"/>
    </location>
</feature>
<keyword evidence="2 8" id="KW-0436">Ligase</keyword>
<feature type="binding site" evidence="8">
    <location>
        <begin position="295"/>
        <end position="297"/>
    </location>
    <ligand>
        <name>substrate</name>
    </ligand>
</feature>
<keyword evidence="7 8" id="KW-0460">Magnesium</keyword>
<dbReference type="Gene3D" id="3.90.650.10">
    <property type="entry name" value="PurM-like C-terminal domain"/>
    <property type="match status" value="2"/>
</dbReference>
<dbReference type="SUPFAM" id="SSF56042">
    <property type="entry name" value="PurM C-terminal domain-like"/>
    <property type="match status" value="2"/>
</dbReference>
<feature type="domain" description="PurM-like N-terminal" evidence="9">
    <location>
        <begin position="415"/>
        <end position="531"/>
    </location>
</feature>
<evidence type="ECO:0000256" key="7">
    <source>
        <dbReference type="ARBA" id="ARBA00022842"/>
    </source>
</evidence>
<dbReference type="GO" id="GO:0000287">
    <property type="term" value="F:magnesium ion binding"/>
    <property type="evidence" value="ECO:0007669"/>
    <property type="project" value="UniProtKB-UniRule"/>
</dbReference>
<dbReference type="CDD" id="cd02203">
    <property type="entry name" value="PurL_repeat1"/>
    <property type="match status" value="1"/>
</dbReference>
<feature type="binding site" evidence="8">
    <location>
        <position position="469"/>
    </location>
    <ligand>
        <name>ATP</name>
        <dbReference type="ChEBI" id="CHEBI:30616"/>
    </ligand>
</feature>
<protein>
    <recommendedName>
        <fullName evidence="8">Phosphoribosylformylglycinamidine synthase subunit PurL</fullName>
        <shortName evidence="8">FGAM synthase</shortName>
        <ecNumber evidence="8">6.3.5.3</ecNumber>
    </recommendedName>
    <alternativeName>
        <fullName evidence="8">Formylglycinamide ribonucleotide amidotransferase subunit II</fullName>
        <shortName evidence="8">FGAR amidotransferase II</shortName>
        <shortName evidence="8">FGAR-AT II</shortName>
    </alternativeName>
    <alternativeName>
        <fullName evidence="8">Glutamine amidotransferase PurL</fullName>
    </alternativeName>
    <alternativeName>
        <fullName evidence="8">Phosphoribosylformylglycinamidine synthase subunit II</fullName>
    </alternativeName>
</protein>
<feature type="binding site" evidence="8">
    <location>
        <position position="509"/>
    </location>
    <ligand>
        <name>substrate</name>
    </ligand>
</feature>
<dbReference type="NCBIfam" id="NF002290">
    <property type="entry name" value="PRK01213.1"/>
    <property type="match status" value="1"/>
</dbReference>
<feature type="binding site" evidence="8">
    <location>
        <position position="506"/>
    </location>
    <ligand>
        <name>ATP</name>
        <dbReference type="ChEBI" id="CHEBI:30616"/>
    </ligand>
</feature>
<organism evidence="11 12">
    <name type="scientific">Methanocalculus chunghsingensis</name>
    <dbReference type="NCBI Taxonomy" id="156457"/>
    <lineage>
        <taxon>Archaea</taxon>
        <taxon>Methanobacteriati</taxon>
        <taxon>Methanobacteriota</taxon>
        <taxon>Stenosarchaea group</taxon>
        <taxon>Methanomicrobia</taxon>
        <taxon>Methanomicrobiales</taxon>
        <taxon>Methanocalculaceae</taxon>
        <taxon>Methanocalculus</taxon>
    </lineage>
</organism>
<dbReference type="RefSeq" id="WP_211530674.1">
    <property type="nucleotide sequence ID" value="NZ_JWHL01000007.1"/>
</dbReference>
<comment type="subunit">
    <text evidence="8">Monomer. Part of the FGAM synthase complex composed of 1 PurL, 1 PurQ and 2 PurS subunits.</text>
</comment>
<feature type="binding site" evidence="8">
    <location>
        <begin position="78"/>
        <end position="81"/>
    </location>
    <ligand>
        <name>substrate</name>
    </ligand>
</feature>
<dbReference type="GO" id="GO:0005524">
    <property type="term" value="F:ATP binding"/>
    <property type="evidence" value="ECO:0007669"/>
    <property type="project" value="UniProtKB-UniRule"/>
</dbReference>
<feature type="binding site" evidence="8">
    <location>
        <position position="253"/>
    </location>
    <ligand>
        <name>Mg(2+)</name>
        <dbReference type="ChEBI" id="CHEBI:18420"/>
        <label>2</label>
    </ligand>
</feature>
<evidence type="ECO:0000256" key="4">
    <source>
        <dbReference type="ARBA" id="ARBA00022741"/>
    </source>
</evidence>
<evidence type="ECO:0000313" key="11">
    <source>
        <dbReference type="EMBL" id="MBR1369007.1"/>
    </source>
</evidence>
<dbReference type="Gene3D" id="3.30.1330.10">
    <property type="entry name" value="PurM-like, N-terminal domain"/>
    <property type="match status" value="2"/>
</dbReference>
<dbReference type="InterPro" id="IPR036676">
    <property type="entry name" value="PurM-like_C_sf"/>
</dbReference>
<dbReference type="EC" id="6.3.5.3" evidence="8"/>
<dbReference type="PIRSF" id="PIRSF001587">
    <property type="entry name" value="FGAM_synthase_II"/>
    <property type="match status" value="1"/>
</dbReference>
<feature type="binding site" evidence="8">
    <location>
        <position position="507"/>
    </location>
    <ligand>
        <name>Mg(2+)</name>
        <dbReference type="ChEBI" id="CHEBI:18420"/>
        <label>1</label>
    </ligand>
</feature>
<accession>A0A8J7WAA9</accession>
<sequence>MLSSEDHMAICSQLGRDITPLEAAAFENLWSEHCSYRSTKALLRTLPTDGKNVIIGPGDDAAIVSFSDKVALAIGMESHNHPSYVDPYDGAATGVGGIVRDIISMGAKPIALMDPLCFGTLDSEKTKNLFEHVVSGIGDYGNCIGVPVVRGDLIFDESYRGNPLVNVVAVGMLDPENIITGRVKTPGNRLILYGSRTGRDGLGGASFASRDLSEDAEAEDRPSVQVGDPYIEKLLIDATMAMCSTGKIRACRDLGAAGFAGASSEMASTWGARIIADNVPLRESGMNEVEIMLAESQERMLAEVAPEDVELIGSIAEKYDLAWADVGEVIAEPRYIVEFKGTVVCDLPIDLLVGGAPSCEREMLPYTLEKPFSRPDEDIRTLCLKVLAHPECAAKDWVFSQYDHDVQLRTVSLGPDAACIRLDGNGLYLTCGCNPRHIHLRPRDGTANAVLENVSNLACYGALPICAVDCLNFASPVHPEINWQIAESIAGMGEMCRHLDAPIVGGNVSLYNESDEFETQIKPTPMLGMIGKGEVIRRSPPEEGAILALIGTTRPEFGGSILDCITGCGGNAPETGDPAIVVSIRNMVQSGSFAAVTDLSRGGLLTALTKIAPRCSIEIRGDPIEVLFSESYARFLVAVHDRTILRDLPHTILGTVGGDALTILAGDETIRLTDEDMAASGQTIRDLMRID</sequence>
<gene>
    <name evidence="8" type="primary">purL</name>
    <name evidence="11" type="ORF">RJ53_05615</name>
</gene>
<dbReference type="GO" id="GO:0004642">
    <property type="term" value="F:phosphoribosylformylglycinamidine synthase activity"/>
    <property type="evidence" value="ECO:0007669"/>
    <property type="project" value="UniProtKB-UniRule"/>
</dbReference>
<evidence type="ECO:0000259" key="9">
    <source>
        <dbReference type="Pfam" id="PF00586"/>
    </source>
</evidence>
<dbReference type="FunFam" id="3.30.1330.10:FF:000004">
    <property type="entry name" value="Phosphoribosylformylglycinamidine synthase subunit PurL"/>
    <property type="match status" value="1"/>
</dbReference>
<dbReference type="GO" id="GO:0006189">
    <property type="term" value="P:'de novo' IMP biosynthetic process"/>
    <property type="evidence" value="ECO:0007669"/>
    <property type="project" value="UniProtKB-UniRule"/>
</dbReference>
<comment type="caution">
    <text evidence="8">Lacks conserved residue(s) required for the propagation of feature annotation.</text>
</comment>
<evidence type="ECO:0000256" key="1">
    <source>
        <dbReference type="ARBA" id="ARBA00022490"/>
    </source>
</evidence>
<evidence type="ECO:0000259" key="10">
    <source>
        <dbReference type="Pfam" id="PF02769"/>
    </source>
</evidence>
<comment type="caution">
    <text evidence="11">The sequence shown here is derived from an EMBL/GenBank/DDBJ whole genome shotgun (WGS) entry which is preliminary data.</text>
</comment>
<comment type="catalytic activity">
    <reaction evidence="8">
        <text>N(2)-formyl-N(1)-(5-phospho-beta-D-ribosyl)glycinamide + L-glutamine + ATP + H2O = 2-formamido-N(1)-(5-O-phospho-beta-D-ribosyl)acetamidine + L-glutamate + ADP + phosphate + H(+)</text>
        <dbReference type="Rhea" id="RHEA:17129"/>
        <dbReference type="ChEBI" id="CHEBI:15377"/>
        <dbReference type="ChEBI" id="CHEBI:15378"/>
        <dbReference type="ChEBI" id="CHEBI:29985"/>
        <dbReference type="ChEBI" id="CHEBI:30616"/>
        <dbReference type="ChEBI" id="CHEBI:43474"/>
        <dbReference type="ChEBI" id="CHEBI:58359"/>
        <dbReference type="ChEBI" id="CHEBI:147286"/>
        <dbReference type="ChEBI" id="CHEBI:147287"/>
        <dbReference type="ChEBI" id="CHEBI:456216"/>
        <dbReference type="EC" id="6.3.5.3"/>
    </reaction>
</comment>
<keyword evidence="4 8" id="KW-0547">Nucleotide-binding</keyword>
<evidence type="ECO:0000256" key="2">
    <source>
        <dbReference type="ARBA" id="ARBA00022598"/>
    </source>
</evidence>
<feature type="binding site" evidence="8">
    <location>
        <position position="101"/>
    </location>
    <ligand>
        <name>Mg(2+)</name>
        <dbReference type="ChEBI" id="CHEBI:18420"/>
        <label>2</label>
    </ligand>
</feature>
<dbReference type="PANTHER" id="PTHR43555">
    <property type="entry name" value="PHOSPHORIBOSYLFORMYLGLYCINAMIDINE SYNTHASE SUBUNIT PURL"/>
    <property type="match status" value="1"/>
</dbReference>
<dbReference type="PANTHER" id="PTHR43555:SF1">
    <property type="entry name" value="PHOSPHORIBOSYLFORMYLGLYCINAMIDINE SYNTHASE SUBUNIT PURL"/>
    <property type="match status" value="1"/>
</dbReference>
<dbReference type="Pfam" id="PF02769">
    <property type="entry name" value="AIRS_C"/>
    <property type="match status" value="1"/>
</dbReference>
<keyword evidence="12" id="KW-1185">Reference proteome</keyword>
<dbReference type="EMBL" id="JWHL01000007">
    <property type="protein sequence ID" value="MBR1369007.1"/>
    <property type="molecule type" value="Genomic_DNA"/>
</dbReference>
<dbReference type="Proteomes" id="UP000730161">
    <property type="component" value="Unassembled WGS sequence"/>
</dbReference>
<reference evidence="11" key="1">
    <citation type="submission" date="2014-12" db="EMBL/GenBank/DDBJ databases">
        <authorList>
            <person name="Huang H.-H."/>
            <person name="Chen S.-C."/>
            <person name="Lai M.-C."/>
        </authorList>
    </citation>
    <scope>NUCLEOTIDE SEQUENCE</scope>
    <source>
        <strain evidence="11">K1F9705b</strain>
    </source>
</reference>
<evidence type="ECO:0000256" key="3">
    <source>
        <dbReference type="ARBA" id="ARBA00022723"/>
    </source>
</evidence>
<dbReference type="HAMAP" id="MF_00420">
    <property type="entry name" value="PurL_2"/>
    <property type="match status" value="1"/>
</dbReference>
<dbReference type="OrthoDB" id="8251at2157"/>
<dbReference type="GO" id="GO:0005737">
    <property type="term" value="C:cytoplasm"/>
    <property type="evidence" value="ECO:0007669"/>
    <property type="project" value="UniProtKB-SubCell"/>
</dbReference>
<feature type="binding site" evidence="8">
    <location>
        <position position="225"/>
    </location>
    <ligand>
        <name>substrate</name>
    </ligand>
</feature>
<evidence type="ECO:0000256" key="5">
    <source>
        <dbReference type="ARBA" id="ARBA00022755"/>
    </source>
</evidence>
<dbReference type="CDD" id="cd02204">
    <property type="entry name" value="PurL_repeat2"/>
    <property type="match status" value="1"/>
</dbReference>
<dbReference type="UniPathway" id="UPA00074">
    <property type="reaction ID" value="UER00128"/>
</dbReference>
<comment type="function">
    <text evidence="8">Part of the phosphoribosylformylglycinamidine synthase complex involved in the purines biosynthetic pathway. Catalyzes the ATP-dependent conversion of formylglycinamide ribonucleotide (FGAR) and glutamine to yield formylglycinamidine ribonucleotide (FGAM) and glutamate. The FGAM synthase complex is composed of three subunits. PurQ produces an ammonia molecule by converting glutamine to glutamate. PurL transfers the ammonia molecule to FGAR to form FGAM in an ATP-dependent manner. PurS interacts with PurQ and PurL and is thought to assist in the transfer of the ammonia molecule from PurQ to PurL.</text>
</comment>
<comment type="similarity">
    <text evidence="8">Belongs to the FGAMS family.</text>
</comment>
<dbReference type="InterPro" id="IPR036921">
    <property type="entry name" value="PurM-like_N_sf"/>
</dbReference>
<feature type="binding site" evidence="8">
    <location>
        <position position="77"/>
    </location>
    <ligand>
        <name>Mg(2+)</name>
        <dbReference type="ChEBI" id="CHEBI:18420"/>
        <label>1</label>
    </ligand>
</feature>
<feature type="binding site" evidence="8">
    <location>
        <position position="100"/>
    </location>
    <ligand>
        <name>substrate</name>
    </ligand>
</feature>
<feature type="domain" description="PurM-like C-terminal" evidence="10">
    <location>
        <begin position="186"/>
        <end position="338"/>
    </location>
</feature>
<dbReference type="SUPFAM" id="SSF55326">
    <property type="entry name" value="PurM N-terminal domain-like"/>
    <property type="match status" value="2"/>
</dbReference>